<keyword evidence="1 3" id="KW-0808">Transferase</keyword>
<dbReference type="GO" id="GO:0006749">
    <property type="term" value="P:glutathione metabolic process"/>
    <property type="evidence" value="ECO:0007669"/>
    <property type="project" value="InterPro"/>
</dbReference>
<dbReference type="FunFam" id="3.40.30.10:FF:000014">
    <property type="entry name" value="Tau class glutathione S-transferase"/>
    <property type="match status" value="1"/>
</dbReference>
<dbReference type="GO" id="GO:0005829">
    <property type="term" value="C:cytosol"/>
    <property type="evidence" value="ECO:0007669"/>
    <property type="project" value="UniProtKB-SubCell"/>
</dbReference>
<dbReference type="SUPFAM" id="SSF47616">
    <property type="entry name" value="GST C-terminal domain-like"/>
    <property type="match status" value="1"/>
</dbReference>
<dbReference type="EC" id="2.5.1.18" evidence="3"/>
<dbReference type="OrthoDB" id="202840at2759"/>
<dbReference type="Gene3D" id="3.40.30.10">
    <property type="entry name" value="Glutaredoxin"/>
    <property type="match status" value="1"/>
</dbReference>
<dbReference type="KEGG" id="sind:105176889"/>
<dbReference type="InterPro" id="IPR010987">
    <property type="entry name" value="Glutathione-S-Trfase_C-like"/>
</dbReference>
<comment type="catalytic activity">
    <reaction evidence="2 3">
        <text>RX + glutathione = an S-substituted glutathione + a halide anion + H(+)</text>
        <dbReference type="Rhea" id="RHEA:16437"/>
        <dbReference type="ChEBI" id="CHEBI:15378"/>
        <dbReference type="ChEBI" id="CHEBI:16042"/>
        <dbReference type="ChEBI" id="CHEBI:17792"/>
        <dbReference type="ChEBI" id="CHEBI:57925"/>
        <dbReference type="ChEBI" id="CHEBI:90779"/>
        <dbReference type="EC" id="2.5.1.18"/>
    </reaction>
</comment>
<dbReference type="CDD" id="cd03185">
    <property type="entry name" value="GST_C_Tau"/>
    <property type="match status" value="1"/>
</dbReference>
<organism evidence="6 7">
    <name type="scientific">Sesamum indicum</name>
    <name type="common">Oriental sesame</name>
    <name type="synonym">Sesamum orientale</name>
    <dbReference type="NCBI Taxonomy" id="4182"/>
    <lineage>
        <taxon>Eukaryota</taxon>
        <taxon>Viridiplantae</taxon>
        <taxon>Streptophyta</taxon>
        <taxon>Embryophyta</taxon>
        <taxon>Tracheophyta</taxon>
        <taxon>Spermatophyta</taxon>
        <taxon>Magnoliopsida</taxon>
        <taxon>eudicotyledons</taxon>
        <taxon>Gunneridae</taxon>
        <taxon>Pentapetalae</taxon>
        <taxon>asterids</taxon>
        <taxon>lamiids</taxon>
        <taxon>Lamiales</taxon>
        <taxon>Pedaliaceae</taxon>
        <taxon>Sesamum</taxon>
    </lineage>
</organism>
<evidence type="ECO:0000256" key="1">
    <source>
        <dbReference type="ARBA" id="ARBA00022679"/>
    </source>
</evidence>
<dbReference type="GeneID" id="105176889"/>
<dbReference type="Gene3D" id="1.20.1050.10">
    <property type="match status" value="1"/>
</dbReference>
<dbReference type="GO" id="GO:0004364">
    <property type="term" value="F:glutathione transferase activity"/>
    <property type="evidence" value="ECO:0007669"/>
    <property type="project" value="UniProtKB-UniRule"/>
</dbReference>
<dbReference type="Pfam" id="PF02798">
    <property type="entry name" value="GST_N"/>
    <property type="match status" value="1"/>
</dbReference>
<dbReference type="Pfam" id="PF13410">
    <property type="entry name" value="GST_C_2"/>
    <property type="match status" value="1"/>
</dbReference>
<reference evidence="7" key="1">
    <citation type="submission" date="2025-08" db="UniProtKB">
        <authorList>
            <consortium name="RefSeq"/>
        </authorList>
    </citation>
    <scope>IDENTIFICATION</scope>
</reference>
<name>A0A6I9UDV8_SESIN</name>
<evidence type="ECO:0000313" key="6">
    <source>
        <dbReference type="Proteomes" id="UP000504604"/>
    </source>
</evidence>
<dbReference type="SFLD" id="SFLDG01152">
    <property type="entry name" value="Main.3:_Omega-_and_Tau-like"/>
    <property type="match status" value="1"/>
</dbReference>
<dbReference type="InterPro" id="IPR040079">
    <property type="entry name" value="Glutathione_S-Trfase"/>
</dbReference>
<dbReference type="PROSITE" id="PS50404">
    <property type="entry name" value="GST_NTER"/>
    <property type="match status" value="1"/>
</dbReference>
<dbReference type="Gramene" id="SIN_1019383.t">
    <property type="protein sequence ID" value="SIN_1019383.t"/>
    <property type="gene ID" value="SIN_1019383"/>
</dbReference>
<gene>
    <name evidence="7" type="primary">LOC105176889</name>
</gene>
<accession>A0A6I9UDV8</accession>
<comment type="subcellular location">
    <subcellularLocation>
        <location evidence="3">Cytoplasm</location>
        <location evidence="3">Cytosol</location>
    </subcellularLocation>
</comment>
<dbReference type="InterPro" id="IPR045073">
    <property type="entry name" value="Omega/Tau-like"/>
</dbReference>
<evidence type="ECO:0000313" key="7">
    <source>
        <dbReference type="RefSeq" id="XP_011098133.1"/>
    </source>
</evidence>
<dbReference type="InterPro" id="IPR036249">
    <property type="entry name" value="Thioredoxin-like_sf"/>
</dbReference>
<dbReference type="SFLD" id="SFLDG00358">
    <property type="entry name" value="Main_(cytGST)"/>
    <property type="match status" value="1"/>
</dbReference>
<dbReference type="PANTHER" id="PTHR11260">
    <property type="entry name" value="GLUTATHIONE S-TRANSFERASE, GST, SUPERFAMILY, GST DOMAIN CONTAINING"/>
    <property type="match status" value="1"/>
</dbReference>
<dbReference type="SUPFAM" id="SSF52833">
    <property type="entry name" value="Thioredoxin-like"/>
    <property type="match status" value="1"/>
</dbReference>
<proteinExistence type="inferred from homology"/>
<dbReference type="PANTHER" id="PTHR11260:SF769">
    <property type="entry name" value="GLUTATHIONE TRANSFERASE"/>
    <property type="match status" value="1"/>
</dbReference>
<sequence length="225" mass="25863">MGEELILLDFWSSPFTTRVRIALREKGVEFKSVEEDLLGTKSQLLLEMNPVHKQVPVLIHNGKPVCESTIILQYIDEVWRDKATPLMPSDPYERANARFWADYIDRKIYSTAKLVWTSTGEVQETAKKNIIECFKLLESELGEKPFFGGNSFGLVDVSLIPFSSRFYTLETCGNFSMSDECPKLVSWAKRCMERESVSKSLPDPYKVYDFVMGLKKQHLQSQQKS</sequence>
<dbReference type="SFLD" id="SFLDS00019">
    <property type="entry name" value="Glutathione_Transferase_(cytos"/>
    <property type="match status" value="1"/>
</dbReference>
<dbReference type="Proteomes" id="UP000504604">
    <property type="component" value="Linkage group LG14"/>
</dbReference>
<feature type="domain" description="GST N-terminal" evidence="4">
    <location>
        <begin position="3"/>
        <end position="83"/>
    </location>
</feature>
<dbReference type="InterPro" id="IPR004045">
    <property type="entry name" value="Glutathione_S-Trfase_N"/>
</dbReference>
<dbReference type="InterPro" id="IPR045074">
    <property type="entry name" value="GST_C_Tau"/>
</dbReference>
<feature type="domain" description="GST C-terminal" evidence="5">
    <location>
        <begin position="90"/>
        <end position="210"/>
    </location>
</feature>
<evidence type="ECO:0000256" key="3">
    <source>
        <dbReference type="RuleBase" id="RU369102"/>
    </source>
</evidence>
<evidence type="ECO:0000259" key="4">
    <source>
        <dbReference type="PROSITE" id="PS50404"/>
    </source>
</evidence>
<evidence type="ECO:0000256" key="2">
    <source>
        <dbReference type="ARBA" id="ARBA00047960"/>
    </source>
</evidence>
<evidence type="ECO:0000259" key="5">
    <source>
        <dbReference type="PROSITE" id="PS50405"/>
    </source>
</evidence>
<comment type="similarity">
    <text evidence="3">Belongs to the GST superfamily.</text>
</comment>
<dbReference type="InParanoid" id="A0A6I9UDV8"/>
<dbReference type="InterPro" id="IPR036282">
    <property type="entry name" value="Glutathione-S-Trfase_C_sf"/>
</dbReference>
<dbReference type="AlphaFoldDB" id="A0A6I9UDV8"/>
<dbReference type="FunFam" id="1.20.1050.10:FF:000018">
    <property type="entry name" value="Glutathione S-transferase U20"/>
    <property type="match status" value="1"/>
</dbReference>
<protein>
    <recommendedName>
        <fullName evidence="3">Glutathione S-transferase</fullName>
        <ecNumber evidence="3">2.5.1.18</ecNumber>
    </recommendedName>
</protein>
<comment type="function">
    <text evidence="3">Is involved in the conjugation of reduced glutathione to a wide number of exogenous and endogenous hydrophobic electrophiles.</text>
</comment>
<dbReference type="PROSITE" id="PS50405">
    <property type="entry name" value="GST_CTER"/>
    <property type="match status" value="1"/>
</dbReference>
<keyword evidence="3" id="KW-0963">Cytoplasm</keyword>
<dbReference type="RefSeq" id="XP_011098133.1">
    <property type="nucleotide sequence ID" value="XM_011099831.2"/>
</dbReference>
<keyword evidence="6" id="KW-1185">Reference proteome</keyword>
<dbReference type="CDD" id="cd03058">
    <property type="entry name" value="GST_N_Tau"/>
    <property type="match status" value="1"/>
</dbReference>